<dbReference type="InterPro" id="IPR000026">
    <property type="entry name" value="N1-like"/>
</dbReference>
<dbReference type="AlphaFoldDB" id="A0A0S2DE66"/>
<dbReference type="OrthoDB" id="6007463at2"/>
<name>A0A0S2DE66_LYSEN</name>
<dbReference type="KEGG" id="lez:GLE_1561"/>
<dbReference type="InterPro" id="IPR016191">
    <property type="entry name" value="Ribonuclease/ribotoxin"/>
</dbReference>
<organism evidence="3 4">
    <name type="scientific">Lysobacter enzymogenes</name>
    <dbReference type="NCBI Taxonomy" id="69"/>
    <lineage>
        <taxon>Bacteria</taxon>
        <taxon>Pseudomonadati</taxon>
        <taxon>Pseudomonadota</taxon>
        <taxon>Gammaproteobacteria</taxon>
        <taxon>Lysobacterales</taxon>
        <taxon>Lysobacteraceae</taxon>
        <taxon>Lysobacter</taxon>
    </lineage>
</organism>
<dbReference type="Pfam" id="PF00545">
    <property type="entry name" value="Ribonuclease"/>
    <property type="match status" value="1"/>
</dbReference>
<dbReference type="PATRIC" id="fig|69.6.peg.1541"/>
<accession>A0A0S2DE66</accession>
<dbReference type="Gene3D" id="3.10.450.30">
    <property type="entry name" value="Microbial ribonucleases"/>
    <property type="match status" value="1"/>
</dbReference>
<dbReference type="Proteomes" id="UP000061569">
    <property type="component" value="Chromosome"/>
</dbReference>
<keyword evidence="1" id="KW-0540">Nuclease</keyword>
<sequence>MNHVDRAAFVLGLCLLAGAAAAAAPKACTSLPPDIKEAMRTMSFCITATDPVAECGRNGMDVQIFSNNEGKLPNAGRGQVYWEGKIRQNTGAAGQRRLVYLVTDGTKKVVAARYYTPDHYANFCTIN</sequence>
<dbReference type="GO" id="GO:0004521">
    <property type="term" value="F:RNA endonuclease activity"/>
    <property type="evidence" value="ECO:0007669"/>
    <property type="project" value="InterPro"/>
</dbReference>
<keyword evidence="2 3" id="KW-0378">Hydrolase</keyword>
<evidence type="ECO:0000256" key="2">
    <source>
        <dbReference type="ARBA" id="ARBA00022801"/>
    </source>
</evidence>
<evidence type="ECO:0000313" key="4">
    <source>
        <dbReference type="Proteomes" id="UP000061569"/>
    </source>
</evidence>
<reference evidence="3 4" key="1">
    <citation type="submission" date="2015-11" db="EMBL/GenBank/DDBJ databases">
        <title>Genome sequences of Lysobacter enzymogenes strain C3 and Lysobacter antibioticus ATCC 29479.</title>
        <authorList>
            <person name="Kobayashi D.Y."/>
        </authorList>
    </citation>
    <scope>NUCLEOTIDE SEQUENCE [LARGE SCALE GENOMIC DNA]</scope>
    <source>
        <strain evidence="3 4">C3</strain>
    </source>
</reference>
<dbReference type="EC" id="3.1.27.3" evidence="3"/>
<dbReference type="GO" id="GO:0003723">
    <property type="term" value="F:RNA binding"/>
    <property type="evidence" value="ECO:0007669"/>
    <property type="project" value="InterPro"/>
</dbReference>
<dbReference type="GO" id="GO:0016787">
    <property type="term" value="F:hydrolase activity"/>
    <property type="evidence" value="ECO:0007669"/>
    <property type="project" value="UniProtKB-KW"/>
</dbReference>
<gene>
    <name evidence="3" type="primary">rnaSA</name>
    <name evidence="3" type="ORF">GLE_1561</name>
</gene>
<dbReference type="SUPFAM" id="SSF53933">
    <property type="entry name" value="Microbial ribonucleases"/>
    <property type="match status" value="1"/>
</dbReference>
<proteinExistence type="predicted"/>
<evidence type="ECO:0000313" key="3">
    <source>
        <dbReference type="EMBL" id="ALN56918.1"/>
    </source>
</evidence>
<evidence type="ECO:0000256" key="1">
    <source>
        <dbReference type="ARBA" id="ARBA00022722"/>
    </source>
</evidence>
<protein>
    <submittedName>
        <fullName evidence="3">Guanyl-specific ribonuclease Sa</fullName>
        <ecNumber evidence="3">3.1.27.3</ecNumber>
    </submittedName>
</protein>
<dbReference type="EMBL" id="CP013140">
    <property type="protein sequence ID" value="ALN56918.1"/>
    <property type="molecule type" value="Genomic_DNA"/>
</dbReference>